<sequence>MDIRLLQFATATGAQSFTLGTQSGAGNAVGTAGTYAIPSSGDAMAFEHPELTSRGNIWTESYTVVGNIAIAIDIWVPAKADRAALTTLVQQQYAKVIADPTIAAAAKAAPALPSPNS</sequence>
<protein>
    <submittedName>
        <fullName evidence="1">Uncharacterized protein</fullName>
    </submittedName>
</protein>
<organism evidence="1 2">
    <name type="scientific">Kitasatospora paracochleata</name>
    <dbReference type="NCBI Taxonomy" id="58354"/>
    <lineage>
        <taxon>Bacteria</taxon>
        <taxon>Bacillati</taxon>
        <taxon>Actinomycetota</taxon>
        <taxon>Actinomycetes</taxon>
        <taxon>Kitasatosporales</taxon>
        <taxon>Streptomycetaceae</taxon>
        <taxon>Kitasatospora</taxon>
    </lineage>
</organism>
<proteinExistence type="predicted"/>
<evidence type="ECO:0000313" key="2">
    <source>
        <dbReference type="Proteomes" id="UP001206483"/>
    </source>
</evidence>
<reference evidence="1 2" key="1">
    <citation type="submission" date="2022-06" db="EMBL/GenBank/DDBJ databases">
        <title>Sequencing the genomes of 1000 actinobacteria strains.</title>
        <authorList>
            <person name="Klenk H.-P."/>
        </authorList>
    </citation>
    <scope>NUCLEOTIDE SEQUENCE [LARGE SCALE GENOMIC DNA]</scope>
    <source>
        <strain evidence="1 2">DSM 41656</strain>
    </source>
</reference>
<dbReference type="EMBL" id="JAMZDX010000008">
    <property type="protein sequence ID" value="MCP2313967.1"/>
    <property type="molecule type" value="Genomic_DNA"/>
</dbReference>
<evidence type="ECO:0000313" key="1">
    <source>
        <dbReference type="EMBL" id="MCP2313967.1"/>
    </source>
</evidence>
<dbReference type="Proteomes" id="UP001206483">
    <property type="component" value="Unassembled WGS sequence"/>
</dbReference>
<comment type="caution">
    <text evidence="1">The sequence shown here is derived from an EMBL/GenBank/DDBJ whole genome shotgun (WGS) entry which is preliminary data.</text>
</comment>
<accession>A0ABT1J949</accession>
<gene>
    <name evidence="1" type="ORF">FHR36_007166</name>
</gene>
<keyword evidence="2" id="KW-1185">Reference proteome</keyword>
<name>A0ABT1J949_9ACTN</name>
<dbReference type="RefSeq" id="WP_253804286.1">
    <property type="nucleotide sequence ID" value="NZ_JAMZDX010000008.1"/>
</dbReference>